<evidence type="ECO:0000259" key="1">
    <source>
        <dbReference type="PROSITE" id="PS50943"/>
    </source>
</evidence>
<dbReference type="InterPro" id="IPR001387">
    <property type="entry name" value="Cro/C1-type_HTH"/>
</dbReference>
<evidence type="ECO:0000313" key="2">
    <source>
        <dbReference type="EMBL" id="QKG23332.1"/>
    </source>
</evidence>
<reference evidence="2 3" key="1">
    <citation type="submission" date="2020-05" db="EMBL/GenBank/DDBJ databases">
        <title>Actinomadura verrucosospora NRRL-B18236 (PFL_A860) Genome sequencing and assembly.</title>
        <authorList>
            <person name="Samborskyy M."/>
        </authorList>
    </citation>
    <scope>NUCLEOTIDE SEQUENCE [LARGE SCALE GENOMIC DNA]</scope>
    <source>
        <strain evidence="2 3">NRRL:B18236</strain>
    </source>
</reference>
<dbReference type="Proteomes" id="UP000501240">
    <property type="component" value="Chromosome"/>
</dbReference>
<name>A0A7D3W0E6_ACTVE</name>
<organism evidence="2 3">
    <name type="scientific">Actinomadura verrucosospora</name>
    <dbReference type="NCBI Taxonomy" id="46165"/>
    <lineage>
        <taxon>Bacteria</taxon>
        <taxon>Bacillati</taxon>
        <taxon>Actinomycetota</taxon>
        <taxon>Actinomycetes</taxon>
        <taxon>Streptosporangiales</taxon>
        <taxon>Thermomonosporaceae</taxon>
        <taxon>Actinomadura</taxon>
    </lineage>
</organism>
<dbReference type="EMBL" id="CP053892">
    <property type="protein sequence ID" value="QKG23332.1"/>
    <property type="molecule type" value="Genomic_DNA"/>
</dbReference>
<proteinExistence type="predicted"/>
<protein>
    <submittedName>
        <fullName evidence="2">XRE family transcriptional regulator</fullName>
    </submittedName>
</protein>
<dbReference type="Pfam" id="PF19054">
    <property type="entry name" value="DUF5753"/>
    <property type="match status" value="1"/>
</dbReference>
<dbReference type="AlphaFoldDB" id="A0A7D3W0E6"/>
<dbReference type="SUPFAM" id="SSF47413">
    <property type="entry name" value="lambda repressor-like DNA-binding domains"/>
    <property type="match status" value="1"/>
</dbReference>
<feature type="domain" description="HTH cro/C1-type" evidence="1">
    <location>
        <begin position="21"/>
        <end position="74"/>
    </location>
</feature>
<accession>A0A7D3W0E6</accession>
<dbReference type="SMART" id="SM00530">
    <property type="entry name" value="HTH_XRE"/>
    <property type="match status" value="1"/>
</dbReference>
<dbReference type="Pfam" id="PF01381">
    <property type="entry name" value="HTH_3"/>
    <property type="match status" value="1"/>
</dbReference>
<dbReference type="InterPro" id="IPR010982">
    <property type="entry name" value="Lambda_DNA-bd_dom_sf"/>
</dbReference>
<sequence>MLRRETLEPRSSMWDFLASYLHFLRTKHGYSCAYVGEVAGAARQTVSHWESGYRKPDEKQAELLDDLYGTGNLLATILYWAQAGHEANWYQEQVALEAIAAEIRIYESGLVPGIFQTENYARTLFTLGGSTDVERDVRERMARKSVLSRTDPPRIWALLDDNVVDRVVGSGGVMREQLEYLIELSYMPNVVINVIPRTVGYHSGLRGSFKILTVGREILAYTEAAAGGRLMRDPNEAERMRVRHDLLGADALSRQASRDHLRQLQESMR</sequence>
<keyword evidence="3" id="KW-1185">Reference proteome</keyword>
<gene>
    <name evidence="2" type="ORF">ACTIVE_4975</name>
</gene>
<dbReference type="CDD" id="cd00093">
    <property type="entry name" value="HTH_XRE"/>
    <property type="match status" value="1"/>
</dbReference>
<dbReference type="InterPro" id="IPR043917">
    <property type="entry name" value="DUF5753"/>
</dbReference>
<dbReference type="GO" id="GO:0003677">
    <property type="term" value="F:DNA binding"/>
    <property type="evidence" value="ECO:0007669"/>
    <property type="project" value="InterPro"/>
</dbReference>
<dbReference type="Gene3D" id="1.10.260.40">
    <property type="entry name" value="lambda repressor-like DNA-binding domains"/>
    <property type="match status" value="1"/>
</dbReference>
<evidence type="ECO:0000313" key="3">
    <source>
        <dbReference type="Proteomes" id="UP000501240"/>
    </source>
</evidence>
<dbReference type="PROSITE" id="PS50943">
    <property type="entry name" value="HTH_CROC1"/>
    <property type="match status" value="1"/>
</dbReference>